<feature type="transmembrane region" description="Helical" evidence="1">
    <location>
        <begin position="94"/>
        <end position="113"/>
    </location>
</feature>
<name>A0A928Q3P4_9FIRM</name>
<evidence type="ECO:0000313" key="2">
    <source>
        <dbReference type="EMBL" id="MBE6832125.1"/>
    </source>
</evidence>
<dbReference type="Proteomes" id="UP000754750">
    <property type="component" value="Unassembled WGS sequence"/>
</dbReference>
<feature type="transmembrane region" description="Helical" evidence="1">
    <location>
        <begin position="65"/>
        <end position="82"/>
    </location>
</feature>
<feature type="transmembrane region" description="Helical" evidence="1">
    <location>
        <begin position="30"/>
        <end position="53"/>
    </location>
</feature>
<evidence type="ECO:0000313" key="3">
    <source>
        <dbReference type="Proteomes" id="UP000754750"/>
    </source>
</evidence>
<accession>A0A928Q3P4</accession>
<dbReference type="EMBL" id="SVNY01000001">
    <property type="protein sequence ID" value="MBE6832125.1"/>
    <property type="molecule type" value="Genomic_DNA"/>
</dbReference>
<organism evidence="2 3">
    <name type="scientific">Faecalispora sporosphaeroides</name>
    <dbReference type="NCBI Taxonomy" id="1549"/>
    <lineage>
        <taxon>Bacteria</taxon>
        <taxon>Bacillati</taxon>
        <taxon>Bacillota</taxon>
        <taxon>Clostridia</taxon>
        <taxon>Eubacteriales</taxon>
        <taxon>Oscillospiraceae</taxon>
        <taxon>Faecalispora</taxon>
    </lineage>
</organism>
<feature type="transmembrane region" description="Helical" evidence="1">
    <location>
        <begin position="167"/>
        <end position="189"/>
    </location>
</feature>
<reference evidence="2" key="1">
    <citation type="submission" date="2019-04" db="EMBL/GenBank/DDBJ databases">
        <title>Evolution of Biomass-Degrading Anaerobic Consortia Revealed by Metagenomics.</title>
        <authorList>
            <person name="Peng X."/>
        </authorList>
    </citation>
    <scope>NUCLEOTIDE SEQUENCE</scope>
    <source>
        <strain evidence="2">SIG551</strain>
    </source>
</reference>
<gene>
    <name evidence="2" type="ORF">E7512_00830</name>
</gene>
<feature type="transmembrane region" description="Helical" evidence="1">
    <location>
        <begin position="210"/>
        <end position="233"/>
    </location>
</feature>
<keyword evidence="1" id="KW-0472">Membrane</keyword>
<keyword evidence="1" id="KW-1133">Transmembrane helix</keyword>
<dbReference type="AlphaFoldDB" id="A0A928Q3P4"/>
<keyword evidence="1" id="KW-0812">Transmembrane</keyword>
<sequence>MEQKEYGKNDWHDILLWGALWGIFEATAGYLLHLISFGMGWLVWYPVACFFMANVYRATNKISSILWMGLLCSSIKLLNLMLPGRIDKVVNPSVSIVLEAAAMAAAICVFQQMKTGESKSLLQKAAMVLFMNTGWRLLYLLYLLFIVPDWMREISVVAVTGKCVNYFVVQNLMTSVFITAGYHFKGFLLRPVLWAEQRLCVSARRIPLRLRLAAGSGAVCALLGADIALQFFLS</sequence>
<proteinExistence type="predicted"/>
<feature type="transmembrane region" description="Helical" evidence="1">
    <location>
        <begin position="125"/>
        <end position="147"/>
    </location>
</feature>
<evidence type="ECO:0000256" key="1">
    <source>
        <dbReference type="SAM" id="Phobius"/>
    </source>
</evidence>
<dbReference type="RefSeq" id="WP_020073116.1">
    <property type="nucleotide sequence ID" value="NZ_JBKWRC010000001.1"/>
</dbReference>
<protein>
    <submittedName>
        <fullName evidence="2">Uncharacterized protein</fullName>
    </submittedName>
</protein>
<comment type="caution">
    <text evidence="2">The sequence shown here is derived from an EMBL/GenBank/DDBJ whole genome shotgun (WGS) entry which is preliminary data.</text>
</comment>